<dbReference type="Proteomes" id="UP000228533">
    <property type="component" value="Unassembled WGS sequence"/>
</dbReference>
<evidence type="ECO:0000313" key="1">
    <source>
        <dbReference type="EMBL" id="PIT95838.1"/>
    </source>
</evidence>
<evidence type="ECO:0000313" key="2">
    <source>
        <dbReference type="Proteomes" id="UP000228533"/>
    </source>
</evidence>
<organism evidence="1 2">
    <name type="scientific">Candidatus Falkowbacteria bacterium CG10_big_fil_rev_8_21_14_0_10_37_14</name>
    <dbReference type="NCBI Taxonomy" id="1974561"/>
    <lineage>
        <taxon>Bacteria</taxon>
        <taxon>Candidatus Falkowiibacteriota</taxon>
    </lineage>
</organism>
<proteinExistence type="predicted"/>
<dbReference type="AlphaFoldDB" id="A0A2M6WSS6"/>
<sequence length="244" mass="28240">MDNLGVDVEATKLTGLFIELSQKYHDGTISLTELENFIEMSEFDRQKVFGSIDDVSDKFVLLEDFLITTPLNYDHKSQLKTFSINHKKDFYFYDNRINQEFNRVTRLLPGKTYQVILWFIDTDKIVTLRECLKLLAANNCLLTGAPSLSVICEQQGEKFPIGKYTLAFDKKNSLSKNQGEKFSIGKYKTALDKKNKLSKYYVSYIGRSTPKDYYFGLRYRNLFDDSHCIIGVRDYDPAALNPFT</sequence>
<name>A0A2M6WSS6_9BACT</name>
<accession>A0A2M6WSS6</accession>
<gene>
    <name evidence="1" type="ORF">COT94_03710</name>
</gene>
<protein>
    <submittedName>
        <fullName evidence="1">Uncharacterized protein</fullName>
    </submittedName>
</protein>
<reference evidence="2" key="1">
    <citation type="submission" date="2017-09" db="EMBL/GenBank/DDBJ databases">
        <title>Depth-based differentiation of microbial function through sediment-hosted aquifers and enrichment of novel symbionts in the deep terrestrial subsurface.</title>
        <authorList>
            <person name="Probst A.J."/>
            <person name="Ladd B."/>
            <person name="Jarett J.K."/>
            <person name="Geller-Mcgrath D.E."/>
            <person name="Sieber C.M.K."/>
            <person name="Emerson J.B."/>
            <person name="Anantharaman K."/>
            <person name="Thomas B.C."/>
            <person name="Malmstrom R."/>
            <person name="Stieglmeier M."/>
            <person name="Klingl A."/>
            <person name="Woyke T."/>
            <person name="Ryan C.M."/>
            <person name="Banfield J.F."/>
        </authorList>
    </citation>
    <scope>NUCLEOTIDE SEQUENCE [LARGE SCALE GENOMIC DNA]</scope>
</reference>
<dbReference type="EMBL" id="PFAM01000022">
    <property type="protein sequence ID" value="PIT95838.1"/>
    <property type="molecule type" value="Genomic_DNA"/>
</dbReference>
<comment type="caution">
    <text evidence="1">The sequence shown here is derived from an EMBL/GenBank/DDBJ whole genome shotgun (WGS) entry which is preliminary data.</text>
</comment>